<keyword evidence="13" id="KW-1185">Reference proteome</keyword>
<dbReference type="PANTHER" id="PTHR32361:SF12">
    <property type="entry name" value="PUTATIVE (AFU_ORTHOLOGUE AFUA_1G14340)-RELATED"/>
    <property type="match status" value="1"/>
</dbReference>
<proteinExistence type="inferred from homology"/>
<feature type="transmembrane region" description="Helical" evidence="10">
    <location>
        <begin position="91"/>
        <end position="109"/>
    </location>
</feature>
<keyword evidence="3" id="KW-0813">Transport</keyword>
<dbReference type="GO" id="GO:0000293">
    <property type="term" value="F:ferric-chelate reductase activity"/>
    <property type="evidence" value="ECO:0007669"/>
    <property type="project" value="UniProtKB-ARBA"/>
</dbReference>
<dbReference type="SFLD" id="SFLDG01168">
    <property type="entry name" value="Ferric_reductase_subgroup_(FRE"/>
    <property type="match status" value="1"/>
</dbReference>
<evidence type="ECO:0000256" key="3">
    <source>
        <dbReference type="ARBA" id="ARBA00022448"/>
    </source>
</evidence>
<gene>
    <name evidence="12" type="ORF">BDW02DRAFT_571465</name>
</gene>
<keyword evidence="5" id="KW-0249">Electron transport</keyword>
<accession>A0A6A5KAE5</accession>
<dbReference type="PANTHER" id="PTHR32361">
    <property type="entry name" value="FERRIC/CUPRIC REDUCTASE TRANSMEMBRANE COMPONENT"/>
    <property type="match status" value="1"/>
</dbReference>
<dbReference type="GO" id="GO:0005886">
    <property type="term" value="C:plasma membrane"/>
    <property type="evidence" value="ECO:0007669"/>
    <property type="project" value="TreeGrafter"/>
</dbReference>
<feature type="transmembrane region" description="Helical" evidence="10">
    <location>
        <begin position="7"/>
        <end position="25"/>
    </location>
</feature>
<dbReference type="InterPro" id="IPR013130">
    <property type="entry name" value="Fe3_Rdtase_TM_dom"/>
</dbReference>
<organism evidence="12 13">
    <name type="scientific">Decorospora gaudefroyi</name>
    <dbReference type="NCBI Taxonomy" id="184978"/>
    <lineage>
        <taxon>Eukaryota</taxon>
        <taxon>Fungi</taxon>
        <taxon>Dikarya</taxon>
        <taxon>Ascomycota</taxon>
        <taxon>Pezizomycotina</taxon>
        <taxon>Dothideomycetes</taxon>
        <taxon>Pleosporomycetidae</taxon>
        <taxon>Pleosporales</taxon>
        <taxon>Pleosporineae</taxon>
        <taxon>Pleosporaceae</taxon>
        <taxon>Decorospora</taxon>
    </lineage>
</organism>
<dbReference type="InterPro" id="IPR017927">
    <property type="entry name" value="FAD-bd_FR_type"/>
</dbReference>
<dbReference type="Gene3D" id="3.40.50.80">
    <property type="entry name" value="Nucleotide-binding domain of ferredoxin-NADP reductase (FNR) module"/>
    <property type="match status" value="1"/>
</dbReference>
<evidence type="ECO:0000256" key="4">
    <source>
        <dbReference type="ARBA" id="ARBA00022692"/>
    </source>
</evidence>
<name>A0A6A5KAE5_9PLEO</name>
<evidence type="ECO:0000313" key="12">
    <source>
        <dbReference type="EMBL" id="KAF1832057.1"/>
    </source>
</evidence>
<evidence type="ECO:0000256" key="1">
    <source>
        <dbReference type="ARBA" id="ARBA00004141"/>
    </source>
</evidence>
<evidence type="ECO:0000256" key="7">
    <source>
        <dbReference type="ARBA" id="ARBA00023002"/>
    </source>
</evidence>
<evidence type="ECO:0000256" key="8">
    <source>
        <dbReference type="ARBA" id="ARBA00023065"/>
    </source>
</evidence>
<comment type="similarity">
    <text evidence="2">Belongs to the ferric reductase (FRE) family.</text>
</comment>
<evidence type="ECO:0000256" key="5">
    <source>
        <dbReference type="ARBA" id="ARBA00022982"/>
    </source>
</evidence>
<evidence type="ECO:0000256" key="2">
    <source>
        <dbReference type="ARBA" id="ARBA00006278"/>
    </source>
</evidence>
<keyword evidence="4 10" id="KW-0812">Transmembrane</keyword>
<dbReference type="GO" id="GO:0015677">
    <property type="term" value="P:copper ion import"/>
    <property type="evidence" value="ECO:0007669"/>
    <property type="project" value="TreeGrafter"/>
</dbReference>
<dbReference type="InterPro" id="IPR039261">
    <property type="entry name" value="FNR_nucleotide-bd"/>
</dbReference>
<feature type="domain" description="FAD-binding FR-type" evidence="11">
    <location>
        <begin position="175"/>
        <end position="300"/>
    </location>
</feature>
<dbReference type="GO" id="GO:0006879">
    <property type="term" value="P:intracellular iron ion homeostasis"/>
    <property type="evidence" value="ECO:0007669"/>
    <property type="project" value="TreeGrafter"/>
</dbReference>
<dbReference type="AlphaFoldDB" id="A0A6A5KAE5"/>
<keyword evidence="6 10" id="KW-1133">Transmembrane helix</keyword>
<evidence type="ECO:0000256" key="9">
    <source>
        <dbReference type="ARBA" id="ARBA00023136"/>
    </source>
</evidence>
<keyword evidence="9 10" id="KW-0472">Membrane</keyword>
<dbReference type="InterPro" id="IPR013112">
    <property type="entry name" value="FAD-bd_8"/>
</dbReference>
<dbReference type="OrthoDB" id="4494341at2759"/>
<evidence type="ECO:0000259" key="11">
    <source>
        <dbReference type="PROSITE" id="PS51384"/>
    </source>
</evidence>
<dbReference type="InterPro" id="IPR051410">
    <property type="entry name" value="Ferric/Cupric_Reductase"/>
</dbReference>
<dbReference type="Pfam" id="PF01794">
    <property type="entry name" value="Ferric_reduct"/>
    <property type="match status" value="1"/>
</dbReference>
<protein>
    <recommendedName>
        <fullName evidence="11">FAD-binding FR-type domain-containing protein</fullName>
    </recommendedName>
</protein>
<keyword evidence="7" id="KW-0560">Oxidoreductase</keyword>
<dbReference type="Proteomes" id="UP000800040">
    <property type="component" value="Unassembled WGS sequence"/>
</dbReference>
<dbReference type="CDD" id="cd06186">
    <property type="entry name" value="NOX_Duox_like_FAD_NADP"/>
    <property type="match status" value="1"/>
</dbReference>
<keyword evidence="8" id="KW-0406">Ion transport</keyword>
<dbReference type="InterPro" id="IPR013121">
    <property type="entry name" value="Fe_red_NAD-bd_6"/>
</dbReference>
<comment type="subcellular location">
    <subcellularLocation>
        <location evidence="1">Membrane</location>
        <topology evidence="1">Multi-pass membrane protein</topology>
    </subcellularLocation>
</comment>
<dbReference type="GO" id="GO:0006826">
    <property type="term" value="P:iron ion transport"/>
    <property type="evidence" value="ECO:0007669"/>
    <property type="project" value="TreeGrafter"/>
</dbReference>
<evidence type="ECO:0000256" key="6">
    <source>
        <dbReference type="ARBA" id="ARBA00022989"/>
    </source>
</evidence>
<dbReference type="Pfam" id="PF08022">
    <property type="entry name" value="FAD_binding_8"/>
    <property type="match status" value="1"/>
</dbReference>
<feature type="transmembrane region" description="Helical" evidence="10">
    <location>
        <begin position="149"/>
        <end position="170"/>
    </location>
</feature>
<feature type="transmembrane region" description="Helical" evidence="10">
    <location>
        <begin position="116"/>
        <end position="137"/>
    </location>
</feature>
<dbReference type="PROSITE" id="PS51384">
    <property type="entry name" value="FAD_FR"/>
    <property type="match status" value="1"/>
</dbReference>
<dbReference type="SUPFAM" id="SSF52343">
    <property type="entry name" value="Ferredoxin reductase-like, C-terminal NADP-linked domain"/>
    <property type="match status" value="1"/>
</dbReference>
<reference evidence="12" key="1">
    <citation type="submission" date="2020-01" db="EMBL/GenBank/DDBJ databases">
        <authorList>
            <consortium name="DOE Joint Genome Institute"/>
            <person name="Haridas S."/>
            <person name="Albert R."/>
            <person name="Binder M."/>
            <person name="Bloem J."/>
            <person name="Labutti K."/>
            <person name="Salamov A."/>
            <person name="Andreopoulos B."/>
            <person name="Baker S.E."/>
            <person name="Barry K."/>
            <person name="Bills G."/>
            <person name="Bluhm B.H."/>
            <person name="Cannon C."/>
            <person name="Castanera R."/>
            <person name="Culley D.E."/>
            <person name="Daum C."/>
            <person name="Ezra D."/>
            <person name="Gonzalez J.B."/>
            <person name="Henrissat B."/>
            <person name="Kuo A."/>
            <person name="Liang C."/>
            <person name="Lipzen A."/>
            <person name="Lutzoni F."/>
            <person name="Magnuson J."/>
            <person name="Mondo S."/>
            <person name="Nolan M."/>
            <person name="Ohm R."/>
            <person name="Pangilinan J."/>
            <person name="Park H.-J."/>
            <person name="Ramirez L."/>
            <person name="Alfaro M."/>
            <person name="Sun H."/>
            <person name="Tritt A."/>
            <person name="Yoshinaga Y."/>
            <person name="Zwiers L.-H."/>
            <person name="Turgeon B.G."/>
            <person name="Goodwin S.B."/>
            <person name="Spatafora J.W."/>
            <person name="Crous P.W."/>
            <person name="Grigoriev I.V."/>
        </authorList>
    </citation>
    <scope>NUCLEOTIDE SEQUENCE</scope>
    <source>
        <strain evidence="12">P77</strain>
    </source>
</reference>
<evidence type="ECO:0000313" key="13">
    <source>
        <dbReference type="Proteomes" id="UP000800040"/>
    </source>
</evidence>
<dbReference type="EMBL" id="ML975348">
    <property type="protein sequence ID" value="KAF1832057.1"/>
    <property type="molecule type" value="Genomic_DNA"/>
</dbReference>
<evidence type="ECO:0000256" key="10">
    <source>
        <dbReference type="SAM" id="Phobius"/>
    </source>
</evidence>
<sequence length="454" mass="51430">MLVEFRGRCGVLAAFNLIFTVLFALRNNPMIWLLHVSYDTFNLFHRWTARLVVLESLGHASAFLYNTYQVEYNGKSGWHSIGWLLRRSSSYQFGLVALITFGLLMIHSIRPLRHAFYETFLTLHRIGIFVSLSGVYFHLAKHALPQLPWIYLIITLLAVEFLVRAARILFYNFSWRRRHWTRVELEALPGKATRVTFTLPRSWNANPGSHVHIYLPRIAPFGSHPFSVAWSQSFGTLSSEKLPYTTDDLEVNHGPSAISCIIRSRRGMTRSLYNLATKSESGQAHLWGAIEGPYGGRHSFDSYGTVVLFAGGVGITHQLSYVRHLVDAHNSSTAATRQILLVWCITDLTVLDWVLPWLEQLAAMQNFNDIVRIRLQVSRMTSLQLEGQSLPGYLDARPQRCDVQELIDEEALAQVGAMAVSVCGPTGLSGSVRAAVRRRVVVRSIDFFEEAFSY</sequence>
<dbReference type="SFLD" id="SFLDS00052">
    <property type="entry name" value="Ferric_Reductase_Domain"/>
    <property type="match status" value="1"/>
</dbReference>
<dbReference type="Pfam" id="PF08030">
    <property type="entry name" value="NAD_binding_6"/>
    <property type="match status" value="1"/>
</dbReference>